<evidence type="ECO:0000259" key="9">
    <source>
        <dbReference type="PROSITE" id="PS51030"/>
    </source>
</evidence>
<dbReference type="GO" id="GO:0008270">
    <property type="term" value="F:zinc ion binding"/>
    <property type="evidence" value="ECO:0007669"/>
    <property type="project" value="UniProtKB-KW"/>
</dbReference>
<evidence type="ECO:0000256" key="6">
    <source>
        <dbReference type="ARBA" id="ARBA00023163"/>
    </source>
</evidence>
<dbReference type="SMART" id="SM00430">
    <property type="entry name" value="HOLI"/>
    <property type="match status" value="1"/>
</dbReference>
<evidence type="ECO:0000313" key="10">
    <source>
        <dbReference type="EMBL" id="GMR46130.1"/>
    </source>
</evidence>
<evidence type="ECO:0000256" key="8">
    <source>
        <dbReference type="ARBA" id="ARBA00023242"/>
    </source>
</evidence>
<protein>
    <recommendedName>
        <fullName evidence="9">Nuclear receptor domain-containing protein</fullName>
    </recommendedName>
</protein>
<evidence type="ECO:0000256" key="2">
    <source>
        <dbReference type="ARBA" id="ARBA00022771"/>
    </source>
</evidence>
<keyword evidence="11" id="KW-1185">Reference proteome</keyword>
<keyword evidence="1" id="KW-0479">Metal-binding</keyword>
<keyword evidence="5" id="KW-0238">DNA-binding</keyword>
<evidence type="ECO:0000256" key="5">
    <source>
        <dbReference type="ARBA" id="ARBA00023125"/>
    </source>
</evidence>
<dbReference type="Gene3D" id="3.30.50.10">
    <property type="entry name" value="Erythroid Transcription Factor GATA-1, subunit A"/>
    <property type="match status" value="1"/>
</dbReference>
<gene>
    <name evidence="10" type="ORF">PMAYCL1PPCAC_16325</name>
</gene>
<feature type="domain" description="Nuclear receptor" evidence="9">
    <location>
        <begin position="18"/>
        <end position="94"/>
    </location>
</feature>
<evidence type="ECO:0000256" key="4">
    <source>
        <dbReference type="ARBA" id="ARBA00023015"/>
    </source>
</evidence>
<keyword evidence="2" id="KW-0863">Zinc-finger</keyword>
<evidence type="ECO:0000256" key="7">
    <source>
        <dbReference type="ARBA" id="ARBA00023170"/>
    </source>
</evidence>
<dbReference type="SUPFAM" id="SSF48508">
    <property type="entry name" value="Nuclear receptor ligand-binding domain"/>
    <property type="match status" value="1"/>
</dbReference>
<dbReference type="Proteomes" id="UP001328107">
    <property type="component" value="Unassembled WGS sequence"/>
</dbReference>
<keyword evidence="6" id="KW-0804">Transcription</keyword>
<evidence type="ECO:0000313" key="11">
    <source>
        <dbReference type="Proteomes" id="UP001328107"/>
    </source>
</evidence>
<dbReference type="GO" id="GO:0003700">
    <property type="term" value="F:DNA-binding transcription factor activity"/>
    <property type="evidence" value="ECO:0007669"/>
    <property type="project" value="InterPro"/>
</dbReference>
<dbReference type="InterPro" id="IPR013088">
    <property type="entry name" value="Znf_NHR/GATA"/>
</dbReference>
<keyword evidence="8" id="KW-0539">Nucleus</keyword>
<keyword evidence="4" id="KW-0805">Transcription regulation</keyword>
<name>A0AAN5CKI5_9BILA</name>
<dbReference type="EMBL" id="BTRK01000004">
    <property type="protein sequence ID" value="GMR46130.1"/>
    <property type="molecule type" value="Genomic_DNA"/>
</dbReference>
<evidence type="ECO:0000256" key="1">
    <source>
        <dbReference type="ARBA" id="ARBA00022723"/>
    </source>
</evidence>
<keyword evidence="3" id="KW-0862">Zinc</keyword>
<dbReference type="SUPFAM" id="SSF57716">
    <property type="entry name" value="Glucocorticoid receptor-like (DNA-binding domain)"/>
    <property type="match status" value="1"/>
</dbReference>
<dbReference type="SMART" id="SM00399">
    <property type="entry name" value="ZnF_C4"/>
    <property type="match status" value="1"/>
</dbReference>
<dbReference type="GO" id="GO:0005634">
    <property type="term" value="C:nucleus"/>
    <property type="evidence" value="ECO:0007669"/>
    <property type="project" value="TreeGrafter"/>
</dbReference>
<dbReference type="Gene3D" id="1.10.565.10">
    <property type="entry name" value="Retinoid X Receptor"/>
    <property type="match status" value="1"/>
</dbReference>
<dbReference type="PANTHER" id="PTHR46011">
    <property type="entry name" value="NUCLEAR HORMONE RECEPTOR FAMILY MEMBER NHR-86-RELATED"/>
    <property type="match status" value="1"/>
</dbReference>
<dbReference type="InterPro" id="IPR035500">
    <property type="entry name" value="NHR-like_dom_sf"/>
</dbReference>
<comment type="caution">
    <text evidence="10">The sequence shown here is derived from an EMBL/GenBank/DDBJ whole genome shotgun (WGS) entry which is preliminary data.</text>
</comment>
<keyword evidence="7" id="KW-0675">Receptor</keyword>
<organism evidence="10 11">
    <name type="scientific">Pristionchus mayeri</name>
    <dbReference type="NCBI Taxonomy" id="1317129"/>
    <lineage>
        <taxon>Eukaryota</taxon>
        <taxon>Metazoa</taxon>
        <taxon>Ecdysozoa</taxon>
        <taxon>Nematoda</taxon>
        <taxon>Chromadorea</taxon>
        <taxon>Rhabditida</taxon>
        <taxon>Rhabditina</taxon>
        <taxon>Diplogasteromorpha</taxon>
        <taxon>Diplogasteroidea</taxon>
        <taxon>Neodiplogasteridae</taxon>
        <taxon>Pristionchus</taxon>
    </lineage>
</organism>
<proteinExistence type="predicted"/>
<reference evidence="11" key="1">
    <citation type="submission" date="2022-10" db="EMBL/GenBank/DDBJ databases">
        <title>Genome assembly of Pristionchus species.</title>
        <authorList>
            <person name="Yoshida K."/>
            <person name="Sommer R.J."/>
        </authorList>
    </citation>
    <scope>NUCLEOTIDE SEQUENCE [LARGE SCALE GENOMIC DNA]</scope>
    <source>
        <strain evidence="11">RS5460</strain>
    </source>
</reference>
<dbReference type="InterPro" id="IPR001628">
    <property type="entry name" value="Znf_hrmn_rcpt"/>
</dbReference>
<dbReference type="PROSITE" id="PS51030">
    <property type="entry name" value="NUCLEAR_REC_DBD_2"/>
    <property type="match status" value="1"/>
</dbReference>
<dbReference type="AlphaFoldDB" id="A0AAN5CKI5"/>
<accession>A0AAN5CKI5</accession>
<dbReference type="Pfam" id="PF00104">
    <property type="entry name" value="Hormone_recep"/>
    <property type="match status" value="1"/>
</dbReference>
<evidence type="ECO:0000256" key="3">
    <source>
        <dbReference type="ARBA" id="ARBA00022833"/>
    </source>
</evidence>
<dbReference type="InterPro" id="IPR000536">
    <property type="entry name" value="Nucl_hrmn_rcpt_lig-bd"/>
</dbReference>
<dbReference type="PANTHER" id="PTHR46011:SF6">
    <property type="entry name" value="HIGH ZINC ACTIVATED NUCLEAR RECEPTOR PROTEIN"/>
    <property type="match status" value="1"/>
</dbReference>
<sequence length="400" mass="45640">RARVTFTVTHCIMTAKQLRNCLICSASITECRLGIDSCRACVVFYKRICGNNRIPTECLRGDVKCFENGAITSCRKCRYARFSQALKDADSNENEDEECRMREAEAVNEPRDSIDVGEARRIDEIRRATFIDHNTFLNDQPSCSTTPMLDRVRRSYSVMCQTRKSGENGTKPASFHLTSSDYEGTKIRFVPCTYSMFIANDRIFQSSVWDFARMTFPDFPKLSSESKELCINVSCGLVHIVDAMYRLNHYFPNNSDKLFASYTTTVDDDSIGSFLDDCTDVMSKQSAVNALKENMQRTKEMNRDVYQRVMPDDVEITALLGLAFWNNGAAYVNDELSAAVQNNRRAIIRELEEVYKIRAMPDYAIRLGELFGVLDTMEVVFTCGSYNAYQGERHTLPTRR</sequence>
<feature type="non-terminal residue" evidence="10">
    <location>
        <position position="1"/>
    </location>
</feature>
<dbReference type="GO" id="GO:0043565">
    <property type="term" value="F:sequence-specific DNA binding"/>
    <property type="evidence" value="ECO:0007669"/>
    <property type="project" value="InterPro"/>
</dbReference>